<evidence type="ECO:0000256" key="3">
    <source>
        <dbReference type="ARBA" id="ARBA00023136"/>
    </source>
</evidence>
<dbReference type="NCBIfam" id="TIGR03303">
    <property type="entry name" value="OM_YaeT"/>
    <property type="match status" value="1"/>
</dbReference>
<evidence type="ECO:0000256" key="5">
    <source>
        <dbReference type="SAM" id="SignalP"/>
    </source>
</evidence>
<organism evidence="7 8">
    <name type="scientific">Mucilaginibacter mallensis</name>
    <dbReference type="NCBI Taxonomy" id="652787"/>
    <lineage>
        <taxon>Bacteria</taxon>
        <taxon>Pseudomonadati</taxon>
        <taxon>Bacteroidota</taxon>
        <taxon>Sphingobacteriia</taxon>
        <taxon>Sphingobacteriales</taxon>
        <taxon>Sphingobacteriaceae</taxon>
        <taxon>Mucilaginibacter</taxon>
    </lineage>
</organism>
<keyword evidence="3" id="KW-0472">Membrane</keyword>
<dbReference type="GO" id="GO:0009279">
    <property type="term" value="C:cell outer membrane"/>
    <property type="evidence" value="ECO:0007669"/>
    <property type="project" value="UniProtKB-UniRule"/>
</dbReference>
<keyword evidence="8" id="KW-1185">Reference proteome</keyword>
<feature type="chain" id="PRO_5009268398" description="Outer membrane protein assembly factor BamA" evidence="5">
    <location>
        <begin position="20"/>
        <end position="853"/>
    </location>
</feature>
<evidence type="ECO:0000313" key="7">
    <source>
        <dbReference type="EMBL" id="SDT40532.1"/>
    </source>
</evidence>
<feature type="domain" description="POTRA" evidence="6">
    <location>
        <begin position="47"/>
        <end position="121"/>
    </location>
</feature>
<evidence type="ECO:0000259" key="6">
    <source>
        <dbReference type="PROSITE" id="PS51779"/>
    </source>
</evidence>
<evidence type="ECO:0000256" key="1">
    <source>
        <dbReference type="ARBA" id="ARBA00004370"/>
    </source>
</evidence>
<dbReference type="EMBL" id="LT629740">
    <property type="protein sequence ID" value="SDT40532.1"/>
    <property type="molecule type" value="Genomic_DNA"/>
</dbReference>
<evidence type="ECO:0000256" key="4">
    <source>
        <dbReference type="NCBIfam" id="TIGR03303"/>
    </source>
</evidence>
<keyword evidence="5" id="KW-0732">Signal</keyword>
<keyword evidence="2" id="KW-0812">Transmembrane</keyword>
<dbReference type="PIRSF" id="PIRSF006076">
    <property type="entry name" value="OM_assembly_OMP85"/>
    <property type="match status" value="1"/>
</dbReference>
<accession>A0A1H2A427</accession>
<dbReference type="AlphaFoldDB" id="A0A1H2A427"/>
<dbReference type="RefSeq" id="WP_091375397.1">
    <property type="nucleotide sequence ID" value="NZ_LT629740.1"/>
</dbReference>
<dbReference type="GO" id="GO:0071709">
    <property type="term" value="P:membrane assembly"/>
    <property type="evidence" value="ECO:0007669"/>
    <property type="project" value="InterPro"/>
</dbReference>
<dbReference type="InterPro" id="IPR023707">
    <property type="entry name" value="OM_assembly_BamA"/>
</dbReference>
<feature type="domain" description="POTRA" evidence="6">
    <location>
        <begin position="381"/>
        <end position="457"/>
    </location>
</feature>
<reference evidence="7 8" key="1">
    <citation type="submission" date="2016-10" db="EMBL/GenBank/DDBJ databases">
        <authorList>
            <person name="de Groot N.N."/>
        </authorList>
    </citation>
    <scope>NUCLEOTIDE SEQUENCE [LARGE SCALE GENOMIC DNA]</scope>
    <source>
        <strain evidence="7 8">MP1X4</strain>
    </source>
</reference>
<gene>
    <name evidence="7" type="ORF">SAMN05216490_3364</name>
</gene>
<dbReference type="Proteomes" id="UP000199679">
    <property type="component" value="Chromosome I"/>
</dbReference>
<feature type="signal peptide" evidence="5">
    <location>
        <begin position="1"/>
        <end position="19"/>
    </location>
</feature>
<dbReference type="Pfam" id="PF07244">
    <property type="entry name" value="POTRA"/>
    <property type="match status" value="4"/>
</dbReference>
<dbReference type="PROSITE" id="PS51779">
    <property type="entry name" value="POTRA"/>
    <property type="match status" value="2"/>
</dbReference>
<dbReference type="STRING" id="652787.SAMN05216490_3364"/>
<dbReference type="OrthoDB" id="9802086at2"/>
<sequence length="853" mass="96093">MNKFLFAILFTVLSAAAMAQGPGQPRQSLLKSSIPADSLSYLNPKDYIIGGITVTGTKYLDKDVLITISKLTKGDKINLPGEANASVIKNLYQQGLFDDVQLNVTSINMDTIYLEIAVHELPRLSKLHITGIRKGEIDDVQKKLSDKTNKIVNQNLLSTTAAIIKRHFNEKGFLNTTVDIKQRKDPGDANSIILDVAVNKHEKVMINEVTFEGNKVFSDKKLRKYLKKTRSRKWYNLFGSKKFKQDKYDDDKQNLIDQMQDKGYRDAAILSDTVYKHDDQTVNVHIKLHEGPKYYFGNIKWSGNAKYPAEALTRILRIKKGDIFSEDQLNKRLSGPTPNSDDVSSLYLNDGYLTYQGDPVQTKIYNDTVDLDIRVYEGPQYTINRVILKGNDVTNDKVVMREIRTKPGQKFNKDLLIRSTREISQLGNFDEQKTEPKPTNINPADGTVDIIFNVVEKPSDQIELSGGFGGGQLVGTLGLTFNNFSIRNIFNLKAYKPLPKGDGEKLSLRGQSSGRTYQNYSFTFSEPWLGGKKPIYFAVSAYTQLSSTGQYYATTNPLYNKLRINGVGVTLGKRLNWPDNYFQLNYSLNVDHYNLDNYTGYLFQNGTSYNIKLTQELSRNSLDVPIFPTQGSNMKLTLQGTPPYSLFNNINYAIATPEEIYHFVEYYKVKFDAQWFTRIAGKFVLMSQVRFGWLGEYNSNVPQSPFERFKLGGDGMQSYQFLQGSDIIGLRGYQNFSVIPETAPLGTTADNNVGSPIYTKYTLELRHPVIASESATIFLLAFAEGGNVWDHFSDYNPFDIRRSVGIGARVFLPIFGLLGLDYGYGFDKIPGIPDANKGQFSFSISQSLSGGFN</sequence>
<comment type="subcellular location">
    <subcellularLocation>
        <location evidence="1">Membrane</location>
    </subcellularLocation>
</comment>
<evidence type="ECO:0000256" key="2">
    <source>
        <dbReference type="ARBA" id="ARBA00022452"/>
    </source>
</evidence>
<dbReference type="Gene3D" id="2.40.160.50">
    <property type="entry name" value="membrane protein fhac: a member of the omp85/tpsb transporter family"/>
    <property type="match status" value="1"/>
</dbReference>
<dbReference type="InterPro" id="IPR010827">
    <property type="entry name" value="BamA/TamA_POTRA"/>
</dbReference>
<protein>
    <recommendedName>
        <fullName evidence="4">Outer membrane protein assembly factor BamA</fullName>
    </recommendedName>
</protein>
<keyword evidence="2" id="KW-1134">Transmembrane beta strand</keyword>
<evidence type="ECO:0000313" key="8">
    <source>
        <dbReference type="Proteomes" id="UP000199679"/>
    </source>
</evidence>
<name>A0A1H2A427_MUCMA</name>
<dbReference type="InterPro" id="IPR034746">
    <property type="entry name" value="POTRA"/>
</dbReference>
<proteinExistence type="predicted"/>
<dbReference type="Gene3D" id="3.10.20.310">
    <property type="entry name" value="membrane protein fhac"/>
    <property type="match status" value="4"/>
</dbReference>